<gene>
    <name evidence="1" type="ORF">DAT39_015511</name>
</gene>
<reference evidence="1" key="1">
    <citation type="submission" date="2020-07" db="EMBL/GenBank/DDBJ databases">
        <title>Clarias magur genome sequencing, assembly and annotation.</title>
        <authorList>
            <person name="Kushwaha B."/>
            <person name="Kumar R."/>
            <person name="Das P."/>
            <person name="Joshi C.G."/>
            <person name="Kumar D."/>
            <person name="Nagpure N.S."/>
            <person name="Pandey M."/>
            <person name="Agarwal S."/>
            <person name="Srivastava S."/>
            <person name="Singh M."/>
            <person name="Sahoo L."/>
            <person name="Jayasankar P."/>
            <person name="Meher P.K."/>
            <person name="Koringa P.G."/>
            <person name="Iquebal M.A."/>
            <person name="Das S.P."/>
            <person name="Bit A."/>
            <person name="Patnaik S."/>
            <person name="Patel N."/>
            <person name="Shah T.M."/>
            <person name="Hinsu A."/>
            <person name="Jena J.K."/>
        </authorList>
    </citation>
    <scope>NUCLEOTIDE SEQUENCE</scope>
    <source>
        <strain evidence="1">CIFAMagur01</strain>
        <tissue evidence="1">Testis</tissue>
    </source>
</reference>
<comment type="caution">
    <text evidence="1">The sequence shown here is derived from an EMBL/GenBank/DDBJ whole genome shotgun (WGS) entry which is preliminary data.</text>
</comment>
<evidence type="ECO:0000313" key="2">
    <source>
        <dbReference type="Proteomes" id="UP000727407"/>
    </source>
</evidence>
<feature type="non-terminal residue" evidence="1">
    <location>
        <position position="1"/>
    </location>
</feature>
<sequence>IQESLYPGQHQCEQRAHLAQTHEHANTNLQALFQQKGGNWRLVGAVGVPSGEYPDLEPHGH</sequence>
<name>A0A8J4TQ45_CLAMG</name>
<protein>
    <submittedName>
        <fullName evidence="1">Uncharacterized protein</fullName>
    </submittedName>
</protein>
<proteinExistence type="predicted"/>
<accession>A0A8J4TQ45</accession>
<feature type="non-terminal residue" evidence="1">
    <location>
        <position position="61"/>
    </location>
</feature>
<dbReference type="Proteomes" id="UP000727407">
    <property type="component" value="Unassembled WGS sequence"/>
</dbReference>
<keyword evidence="2" id="KW-1185">Reference proteome</keyword>
<evidence type="ECO:0000313" key="1">
    <source>
        <dbReference type="EMBL" id="KAF5894778.1"/>
    </source>
</evidence>
<dbReference type="EMBL" id="QNUK01000357">
    <property type="protein sequence ID" value="KAF5894778.1"/>
    <property type="molecule type" value="Genomic_DNA"/>
</dbReference>
<dbReference type="AlphaFoldDB" id="A0A8J4TQ45"/>
<organism evidence="1 2">
    <name type="scientific">Clarias magur</name>
    <name type="common">Asian catfish</name>
    <name type="synonym">Macropteronotus magur</name>
    <dbReference type="NCBI Taxonomy" id="1594786"/>
    <lineage>
        <taxon>Eukaryota</taxon>
        <taxon>Metazoa</taxon>
        <taxon>Chordata</taxon>
        <taxon>Craniata</taxon>
        <taxon>Vertebrata</taxon>
        <taxon>Euteleostomi</taxon>
        <taxon>Actinopterygii</taxon>
        <taxon>Neopterygii</taxon>
        <taxon>Teleostei</taxon>
        <taxon>Ostariophysi</taxon>
        <taxon>Siluriformes</taxon>
        <taxon>Clariidae</taxon>
        <taxon>Clarias</taxon>
    </lineage>
</organism>